<feature type="domain" description="HTH tetR-type" evidence="6">
    <location>
        <begin position="5"/>
        <end position="65"/>
    </location>
</feature>
<organism evidence="7 8">
    <name type="scientific">Sinosporangium album</name>
    <dbReference type="NCBI Taxonomy" id="504805"/>
    <lineage>
        <taxon>Bacteria</taxon>
        <taxon>Bacillati</taxon>
        <taxon>Actinomycetota</taxon>
        <taxon>Actinomycetes</taxon>
        <taxon>Streptosporangiales</taxon>
        <taxon>Streptosporangiaceae</taxon>
        <taxon>Sinosporangium</taxon>
    </lineage>
</organism>
<dbReference type="Proteomes" id="UP000198923">
    <property type="component" value="Unassembled WGS sequence"/>
</dbReference>
<feature type="DNA-binding region" description="H-T-H motif" evidence="5">
    <location>
        <begin position="28"/>
        <end position="47"/>
    </location>
</feature>
<dbReference type="Gene3D" id="1.10.357.10">
    <property type="entry name" value="Tetracycline Repressor, domain 2"/>
    <property type="match status" value="1"/>
</dbReference>
<dbReference type="OrthoDB" id="329481at2"/>
<dbReference type="GO" id="GO:0045892">
    <property type="term" value="P:negative regulation of DNA-templated transcription"/>
    <property type="evidence" value="ECO:0007669"/>
    <property type="project" value="InterPro"/>
</dbReference>
<name>A0A1G7R7H8_9ACTN</name>
<keyword evidence="3 5" id="KW-0238">DNA-binding</keyword>
<dbReference type="Pfam" id="PF00440">
    <property type="entry name" value="TetR_N"/>
    <property type="match status" value="1"/>
</dbReference>
<dbReference type="PANTHER" id="PTHR30055">
    <property type="entry name" value="HTH-TYPE TRANSCRIPTIONAL REGULATOR RUTR"/>
    <property type="match status" value="1"/>
</dbReference>
<keyword evidence="4" id="KW-0804">Transcription</keyword>
<evidence type="ECO:0000256" key="3">
    <source>
        <dbReference type="ARBA" id="ARBA00023125"/>
    </source>
</evidence>
<evidence type="ECO:0000256" key="4">
    <source>
        <dbReference type="ARBA" id="ARBA00023163"/>
    </source>
</evidence>
<accession>A0A1G7R7H8</accession>
<dbReference type="GO" id="GO:0000976">
    <property type="term" value="F:transcription cis-regulatory region binding"/>
    <property type="evidence" value="ECO:0007669"/>
    <property type="project" value="TreeGrafter"/>
</dbReference>
<evidence type="ECO:0000259" key="6">
    <source>
        <dbReference type="PROSITE" id="PS50977"/>
    </source>
</evidence>
<dbReference type="InterPro" id="IPR004111">
    <property type="entry name" value="Repressor_TetR_C"/>
</dbReference>
<keyword evidence="1" id="KW-0678">Repressor</keyword>
<protein>
    <submittedName>
        <fullName evidence="7">Regulatory protein, tetR family</fullName>
    </submittedName>
</protein>
<dbReference type="InterPro" id="IPR050109">
    <property type="entry name" value="HTH-type_TetR-like_transc_reg"/>
</dbReference>
<dbReference type="RefSeq" id="WP_093167358.1">
    <property type="nucleotide sequence ID" value="NZ_FNCN01000001.1"/>
</dbReference>
<evidence type="ECO:0000313" key="8">
    <source>
        <dbReference type="Proteomes" id="UP000198923"/>
    </source>
</evidence>
<dbReference type="InterPro" id="IPR001647">
    <property type="entry name" value="HTH_TetR"/>
</dbReference>
<dbReference type="InterPro" id="IPR003012">
    <property type="entry name" value="Tet_transcr_reg_TetR"/>
</dbReference>
<dbReference type="SUPFAM" id="SSF48498">
    <property type="entry name" value="Tetracyclin repressor-like, C-terminal domain"/>
    <property type="match status" value="1"/>
</dbReference>
<dbReference type="PRINTS" id="PR00400">
    <property type="entry name" value="TETREPRESSOR"/>
</dbReference>
<dbReference type="SUPFAM" id="SSF46689">
    <property type="entry name" value="Homeodomain-like"/>
    <property type="match status" value="1"/>
</dbReference>
<evidence type="ECO:0000256" key="5">
    <source>
        <dbReference type="PROSITE-ProRule" id="PRU00335"/>
    </source>
</evidence>
<evidence type="ECO:0000313" key="7">
    <source>
        <dbReference type="EMBL" id="SDG06732.1"/>
    </source>
</evidence>
<dbReference type="InterPro" id="IPR036271">
    <property type="entry name" value="Tet_transcr_reg_TetR-rel_C_sf"/>
</dbReference>
<dbReference type="InterPro" id="IPR009057">
    <property type="entry name" value="Homeodomain-like_sf"/>
</dbReference>
<proteinExistence type="predicted"/>
<dbReference type="GO" id="GO:0046677">
    <property type="term" value="P:response to antibiotic"/>
    <property type="evidence" value="ECO:0007669"/>
    <property type="project" value="InterPro"/>
</dbReference>
<evidence type="ECO:0000256" key="1">
    <source>
        <dbReference type="ARBA" id="ARBA00022491"/>
    </source>
</evidence>
<dbReference type="STRING" id="504805.SAMN05421505_101289"/>
<dbReference type="PANTHER" id="PTHR30055:SF151">
    <property type="entry name" value="TRANSCRIPTIONAL REGULATORY PROTEIN"/>
    <property type="match status" value="1"/>
</dbReference>
<dbReference type="PROSITE" id="PS50977">
    <property type="entry name" value="HTH_TETR_2"/>
    <property type="match status" value="1"/>
</dbReference>
<dbReference type="AlphaFoldDB" id="A0A1G7R7H8"/>
<keyword evidence="8" id="KW-1185">Reference proteome</keyword>
<reference evidence="7 8" key="1">
    <citation type="submission" date="2016-10" db="EMBL/GenBank/DDBJ databases">
        <authorList>
            <person name="de Groot N.N."/>
        </authorList>
    </citation>
    <scope>NUCLEOTIDE SEQUENCE [LARGE SCALE GENOMIC DNA]</scope>
    <source>
        <strain evidence="7 8">CPCC 201354</strain>
    </source>
</reference>
<dbReference type="GO" id="GO:0003700">
    <property type="term" value="F:DNA-binding transcription factor activity"/>
    <property type="evidence" value="ECO:0007669"/>
    <property type="project" value="TreeGrafter"/>
</dbReference>
<dbReference type="Pfam" id="PF02909">
    <property type="entry name" value="TetR_C_1"/>
    <property type="match status" value="1"/>
</dbReference>
<sequence length="213" mass="22852">MKPEPLSKARIVTAAIGLIEREGVDAVSMRRIAHELGAGAMSLYNHIPNKSALLDGVAEHVFSKFEFTDDAAAPWEDRVVAQARAFRQIALQYPRCTVVVLTRQLKSPTGLLPTERALATFRSAGFDRPQAVSMLRAVVAYIVGSLLREVGVTPSFDPAGGGGSLGGSVDPARFPEVADMAALLATCDHDDEFEFGLRMLVQAMTMLPRGVAS</sequence>
<keyword evidence="2" id="KW-0805">Transcription regulation</keyword>
<dbReference type="EMBL" id="FNCN01000001">
    <property type="protein sequence ID" value="SDG06732.1"/>
    <property type="molecule type" value="Genomic_DNA"/>
</dbReference>
<evidence type="ECO:0000256" key="2">
    <source>
        <dbReference type="ARBA" id="ARBA00023015"/>
    </source>
</evidence>
<gene>
    <name evidence="7" type="ORF">SAMN05421505_101289</name>
</gene>